<keyword evidence="2" id="KW-1185">Reference proteome</keyword>
<organism evidence="1 2">
    <name type="scientific">Solanum pinnatisectum</name>
    <name type="common">tansyleaf nightshade</name>
    <dbReference type="NCBI Taxonomy" id="50273"/>
    <lineage>
        <taxon>Eukaryota</taxon>
        <taxon>Viridiplantae</taxon>
        <taxon>Streptophyta</taxon>
        <taxon>Embryophyta</taxon>
        <taxon>Tracheophyta</taxon>
        <taxon>Spermatophyta</taxon>
        <taxon>Magnoliopsida</taxon>
        <taxon>eudicotyledons</taxon>
        <taxon>Gunneridae</taxon>
        <taxon>Pentapetalae</taxon>
        <taxon>asterids</taxon>
        <taxon>lamiids</taxon>
        <taxon>Solanales</taxon>
        <taxon>Solanaceae</taxon>
        <taxon>Solanoideae</taxon>
        <taxon>Solaneae</taxon>
        <taxon>Solanum</taxon>
    </lineage>
</organism>
<evidence type="ECO:0000313" key="2">
    <source>
        <dbReference type="Proteomes" id="UP001311915"/>
    </source>
</evidence>
<accession>A0AAV9K8Z6</accession>
<protein>
    <submittedName>
        <fullName evidence="1">Uncharacterized protein</fullName>
    </submittedName>
</protein>
<comment type="caution">
    <text evidence="1">The sequence shown here is derived from an EMBL/GenBank/DDBJ whole genome shotgun (WGS) entry which is preliminary data.</text>
</comment>
<reference evidence="1 2" key="1">
    <citation type="submission" date="2023-10" db="EMBL/GenBank/DDBJ databases">
        <title>Genome-Wide Identification Analysis in wild type Solanum Pinnatisectum Reveals Some Genes Defensing Phytophthora Infestans.</title>
        <authorList>
            <person name="Sun C."/>
        </authorList>
    </citation>
    <scope>NUCLEOTIDE SEQUENCE [LARGE SCALE GENOMIC DNA]</scope>
    <source>
        <strain evidence="1">LQN</strain>
        <tissue evidence="1">Leaf</tissue>
    </source>
</reference>
<dbReference type="AlphaFoldDB" id="A0AAV9K8Z6"/>
<name>A0AAV9K8Z6_9SOLN</name>
<gene>
    <name evidence="1" type="ORF">R3W88_029522</name>
</gene>
<dbReference type="Proteomes" id="UP001311915">
    <property type="component" value="Unassembled WGS sequence"/>
</dbReference>
<sequence>MTLFPCIVWFANIKDEASSCRHKYKFNVQEGLVQPYLEANNVVKLKGDGRAYLNTKRDGKQMAEVSTTKELTLTNLNSGKVMENTTVEVHEKVTNLIDASNIELEQQLPQNT</sequence>
<dbReference type="EMBL" id="JAWPEI010000012">
    <property type="protein sequence ID" value="KAK4708597.1"/>
    <property type="molecule type" value="Genomic_DNA"/>
</dbReference>
<proteinExistence type="predicted"/>
<evidence type="ECO:0000313" key="1">
    <source>
        <dbReference type="EMBL" id="KAK4708597.1"/>
    </source>
</evidence>